<dbReference type="Proteomes" id="UP000184510">
    <property type="component" value="Unassembled WGS sequence"/>
</dbReference>
<accession>A0A1M6LS14</accession>
<dbReference type="AlphaFoldDB" id="A0A1M6LS14"/>
<keyword evidence="1" id="KW-0812">Transmembrane</keyword>
<keyword evidence="3" id="KW-1185">Reference proteome</keyword>
<dbReference type="InParanoid" id="A0A1M6LS14"/>
<sequence>MSEGQTFYLLITLFYLSSCIKSAAPGGIAIKKNLLKGWSIRQPMATLAGVGKSLYLAPLSPWPGAILLSSSCAKQSAKITRASAWRLLRLTHRATTHLRFISLLIFALFFAVIPYIYYLDGDSIRTRLVIGYAFFLILYASLCFFCIHRRFVPKRKAERIKHLLLNIISPWSAMRCSDDILMQGKLQAIHPLTMASLCKDSERTAYLGQALRDSIYRKEPQFTLEEVKSTLAVSGIKQSDLTKPPVLESDDSSQYCPCCLTTFSAGTAYCEECDHVPLKSFRDPEQQAS</sequence>
<protein>
    <submittedName>
        <fullName evidence="2">Uncharacterized protein</fullName>
    </submittedName>
</protein>
<gene>
    <name evidence="2" type="ORF">SAMN02745181_2486</name>
</gene>
<reference evidence="2 3" key="1">
    <citation type="submission" date="2016-11" db="EMBL/GenBank/DDBJ databases">
        <authorList>
            <person name="Jaros S."/>
            <person name="Januszkiewicz K."/>
            <person name="Wedrychowicz H."/>
        </authorList>
    </citation>
    <scope>NUCLEOTIDE SEQUENCE [LARGE SCALE GENOMIC DNA]</scope>
    <source>
        <strain evidence="2 3">DSM 18772</strain>
    </source>
</reference>
<keyword evidence="1" id="KW-1133">Transmembrane helix</keyword>
<proteinExistence type="predicted"/>
<dbReference type="RefSeq" id="WP_143184071.1">
    <property type="nucleotide sequence ID" value="NZ_FQYR01000004.1"/>
</dbReference>
<organism evidence="2 3">
    <name type="scientific">Rubritalea squalenifaciens DSM 18772</name>
    <dbReference type="NCBI Taxonomy" id="1123071"/>
    <lineage>
        <taxon>Bacteria</taxon>
        <taxon>Pseudomonadati</taxon>
        <taxon>Verrucomicrobiota</taxon>
        <taxon>Verrucomicrobiia</taxon>
        <taxon>Verrucomicrobiales</taxon>
        <taxon>Rubritaleaceae</taxon>
        <taxon>Rubritalea</taxon>
    </lineage>
</organism>
<dbReference type="OrthoDB" id="190314at2"/>
<evidence type="ECO:0000313" key="3">
    <source>
        <dbReference type="Proteomes" id="UP000184510"/>
    </source>
</evidence>
<name>A0A1M6LS14_9BACT</name>
<feature type="transmembrane region" description="Helical" evidence="1">
    <location>
        <begin position="6"/>
        <end position="30"/>
    </location>
</feature>
<evidence type="ECO:0000313" key="2">
    <source>
        <dbReference type="EMBL" id="SHJ73979.1"/>
    </source>
</evidence>
<dbReference type="EMBL" id="FQYR01000004">
    <property type="protein sequence ID" value="SHJ73979.1"/>
    <property type="molecule type" value="Genomic_DNA"/>
</dbReference>
<evidence type="ECO:0000256" key="1">
    <source>
        <dbReference type="SAM" id="Phobius"/>
    </source>
</evidence>
<feature type="transmembrane region" description="Helical" evidence="1">
    <location>
        <begin position="98"/>
        <end position="117"/>
    </location>
</feature>
<feature type="transmembrane region" description="Helical" evidence="1">
    <location>
        <begin position="129"/>
        <end position="147"/>
    </location>
</feature>
<keyword evidence="1" id="KW-0472">Membrane</keyword>
<dbReference type="STRING" id="1123071.SAMN02745181_2486"/>